<dbReference type="GO" id="GO:0005886">
    <property type="term" value="C:plasma membrane"/>
    <property type="evidence" value="ECO:0007669"/>
    <property type="project" value="UniProtKB-SubCell"/>
</dbReference>
<evidence type="ECO:0000256" key="3">
    <source>
        <dbReference type="ARBA" id="ARBA00022448"/>
    </source>
</evidence>
<dbReference type="SUPFAM" id="SSF53807">
    <property type="entry name" value="Helical backbone' metal receptor"/>
    <property type="match status" value="1"/>
</dbReference>
<evidence type="ECO:0000259" key="8">
    <source>
        <dbReference type="PROSITE" id="PS50983"/>
    </source>
</evidence>
<comment type="subcellular location">
    <subcellularLocation>
        <location evidence="1">Cell membrane</location>
        <topology evidence="1">Lipid-anchor</topology>
    </subcellularLocation>
</comment>
<feature type="domain" description="Fe/B12 periplasmic-binding" evidence="8">
    <location>
        <begin position="61"/>
        <end position="322"/>
    </location>
</feature>
<feature type="chain" id="PRO_5038697725" evidence="7">
    <location>
        <begin position="22"/>
        <end position="324"/>
    </location>
</feature>
<evidence type="ECO:0000313" key="9">
    <source>
        <dbReference type="EMBL" id="APT44670.1"/>
    </source>
</evidence>
<proteinExistence type="inferred from homology"/>
<dbReference type="Gene3D" id="3.40.50.1980">
    <property type="entry name" value="Nitrogenase molybdenum iron protein domain"/>
    <property type="match status" value="2"/>
</dbReference>
<dbReference type="EMBL" id="CP015607">
    <property type="protein sequence ID" value="APT44670.1"/>
    <property type="molecule type" value="Genomic_DNA"/>
</dbReference>
<gene>
    <name evidence="9" type="ORF">BSA145_01245</name>
</gene>
<reference evidence="9 10" key="1">
    <citation type="submission" date="2016-05" db="EMBL/GenBank/DDBJ databases">
        <title>Complete Genome and Methylome Analysis of Psychrotrophic Bacterial Isolates from Antarctic Lake Untersee.</title>
        <authorList>
            <person name="Fomenkov A."/>
            <person name="Akimov V.N."/>
            <person name="Vasilyeva L.V."/>
            <person name="Andersen D."/>
            <person name="Vincze T."/>
            <person name="Roberts R.J."/>
        </authorList>
    </citation>
    <scope>NUCLEOTIDE SEQUENCE [LARGE SCALE GENOMIC DNA]</scope>
    <source>
        <strain evidence="9 10">U14-5</strain>
    </source>
</reference>
<evidence type="ECO:0000256" key="2">
    <source>
        <dbReference type="ARBA" id="ARBA00008814"/>
    </source>
</evidence>
<dbReference type="RefSeq" id="WP_075621368.1">
    <property type="nucleotide sequence ID" value="NZ_CP015607.1"/>
</dbReference>
<keyword evidence="4 7" id="KW-0732">Signal</keyword>
<evidence type="ECO:0000313" key="10">
    <source>
        <dbReference type="Proteomes" id="UP000185426"/>
    </source>
</evidence>
<evidence type="ECO:0000256" key="4">
    <source>
        <dbReference type="ARBA" id="ARBA00022729"/>
    </source>
</evidence>
<dbReference type="CDD" id="cd01138">
    <property type="entry name" value="FeuA"/>
    <property type="match status" value="1"/>
</dbReference>
<dbReference type="PANTHER" id="PTHR30532:SF10">
    <property type="entry name" value="IRON-UPTAKE SYSTEM-BINDING PROTEIN"/>
    <property type="match status" value="1"/>
</dbReference>
<dbReference type="PROSITE" id="PS51257">
    <property type="entry name" value="PROKAR_LIPOPROTEIN"/>
    <property type="match status" value="1"/>
</dbReference>
<keyword evidence="5" id="KW-0564">Palmitate</keyword>
<evidence type="ECO:0000256" key="6">
    <source>
        <dbReference type="ARBA" id="ARBA00023288"/>
    </source>
</evidence>
<protein>
    <submittedName>
        <fullName evidence="9">Iron-uptake system-binding protein</fullName>
    </submittedName>
</protein>
<dbReference type="InterPro" id="IPR051313">
    <property type="entry name" value="Bact_iron-sidero_bind"/>
</dbReference>
<accession>A0A1L6ZDU3</accession>
<dbReference type="AlphaFoldDB" id="A0A1L6ZDU3"/>
<dbReference type="Pfam" id="PF01497">
    <property type="entry name" value="Peripla_BP_2"/>
    <property type="match status" value="1"/>
</dbReference>
<dbReference type="Proteomes" id="UP000185426">
    <property type="component" value="Chromosome"/>
</dbReference>
<evidence type="ECO:0000256" key="1">
    <source>
        <dbReference type="ARBA" id="ARBA00004193"/>
    </source>
</evidence>
<evidence type="ECO:0000256" key="5">
    <source>
        <dbReference type="ARBA" id="ARBA00023139"/>
    </source>
</evidence>
<dbReference type="GO" id="GO:0030288">
    <property type="term" value="C:outer membrane-bounded periplasmic space"/>
    <property type="evidence" value="ECO:0007669"/>
    <property type="project" value="TreeGrafter"/>
</dbReference>
<evidence type="ECO:0000256" key="7">
    <source>
        <dbReference type="SAM" id="SignalP"/>
    </source>
</evidence>
<organism evidence="9 10">
    <name type="scientific">Bacillus safensis</name>
    <dbReference type="NCBI Taxonomy" id="561879"/>
    <lineage>
        <taxon>Bacteria</taxon>
        <taxon>Bacillati</taxon>
        <taxon>Bacillota</taxon>
        <taxon>Bacilli</taxon>
        <taxon>Bacillales</taxon>
        <taxon>Bacillaceae</taxon>
        <taxon>Bacillus</taxon>
    </lineage>
</organism>
<sequence>MKKWAALLFICIVMVITSACGSGDQTNTATTKKTISTETSAKSEIVYLGKTYEVKTPAKRIIIAGSLESMEDAKLLGVEPIGASTVGGTFPSLFEDITSKTEGIGEKTEPNAEKILKLNPDVILGSTKFPPAAIQKLEKVKTTIPVSHISSEWKNNLLLLGQLTGKESEAKTIISTYQKDLEKAKKTLKETSKNKTAIILRIRQGDLYVYPEDVYFNSTLYGDLGFTAPNEVKKAKAQALLSMERLGELDPDYIFVQFSEEENASNPNALKDLESNHIWKSLQAVKQGHVRENIVAPLLQGGTALSKTTFLEQAVKWLSSQKTN</sequence>
<comment type="similarity">
    <text evidence="2">Belongs to the bacterial solute-binding protein 8 family.</text>
</comment>
<dbReference type="PANTHER" id="PTHR30532">
    <property type="entry name" value="IRON III DICITRATE-BINDING PERIPLASMIC PROTEIN"/>
    <property type="match status" value="1"/>
</dbReference>
<dbReference type="InterPro" id="IPR002491">
    <property type="entry name" value="ABC_transptr_periplasmic_BD"/>
</dbReference>
<name>A0A1L6ZDU3_BACIA</name>
<dbReference type="GO" id="GO:1901678">
    <property type="term" value="P:iron coordination entity transport"/>
    <property type="evidence" value="ECO:0007669"/>
    <property type="project" value="UniProtKB-ARBA"/>
</dbReference>
<feature type="signal peptide" evidence="7">
    <location>
        <begin position="1"/>
        <end position="21"/>
    </location>
</feature>
<dbReference type="PROSITE" id="PS50983">
    <property type="entry name" value="FE_B12_PBP"/>
    <property type="match status" value="1"/>
</dbReference>
<keyword evidence="6" id="KW-0449">Lipoprotein</keyword>
<keyword evidence="3" id="KW-0813">Transport</keyword>